<dbReference type="Pfam" id="PF09348">
    <property type="entry name" value="DUF1990"/>
    <property type="match status" value="1"/>
</dbReference>
<reference evidence="2" key="1">
    <citation type="journal article" date="2019" name="Science">
        <title>Mutation of a bHLH transcription factor allowed almond domestication.</title>
        <authorList>
            <person name="Sanchez-Perez R."/>
            <person name="Pavan S."/>
            <person name="Mazzeo R."/>
            <person name="Moldovan C."/>
            <person name="Aiese Cigliano R."/>
            <person name="Del Cueto J."/>
            <person name="Ricciardi F."/>
            <person name="Lotti C."/>
            <person name="Ricciardi L."/>
            <person name="Dicenta F."/>
            <person name="Lopez-Marques R.L."/>
            <person name="Lindberg Moller B."/>
        </authorList>
    </citation>
    <scope>NUCLEOTIDE SEQUENCE</scope>
</reference>
<dbReference type="EMBL" id="AP019303">
    <property type="protein sequence ID" value="BBH08078.1"/>
    <property type="molecule type" value="Genomic_DNA"/>
</dbReference>
<dbReference type="InterPro" id="IPR018960">
    <property type="entry name" value="DUF1990"/>
</dbReference>
<dbReference type="PANTHER" id="PTHR34202">
    <property type="entry name" value="UPF0548 PROTEIN"/>
    <property type="match status" value="1"/>
</dbReference>
<accession>A0A4Y1RW26</accession>
<gene>
    <name evidence="2" type="ORF">Prudu_020169</name>
</gene>
<dbReference type="PANTHER" id="PTHR34202:SF1">
    <property type="entry name" value="UPF0548 PROTEIN"/>
    <property type="match status" value="1"/>
</dbReference>
<sequence>MGKKKRVYQLTPLSLTHGFISANPNPAQHLQTESLMSFQRSPVIDVYGRHGFLSWIRPSPEEQKACIDRSGSFNYGAKFRGATAKSLSSLQEDKGLSNNGFLFNHARVLVGSGVDTYEKGKRALQDWRRRFKMELSSVFASRSSAMVMMPLQVVYVNENRPSKQSMASFRFGGGTLQGHLLAGEERFSIELDENNQVWYEILSFSKPAHPLSFIGYPYVMLRQKYFAHQSSNAIMKHLNASKS</sequence>
<name>A0A4Y1RW26_PRUDU</name>
<organism evidence="2">
    <name type="scientific">Prunus dulcis</name>
    <name type="common">Almond</name>
    <name type="synonym">Amygdalus dulcis</name>
    <dbReference type="NCBI Taxonomy" id="3755"/>
    <lineage>
        <taxon>Eukaryota</taxon>
        <taxon>Viridiplantae</taxon>
        <taxon>Streptophyta</taxon>
        <taxon>Embryophyta</taxon>
        <taxon>Tracheophyta</taxon>
        <taxon>Spermatophyta</taxon>
        <taxon>Magnoliopsida</taxon>
        <taxon>eudicotyledons</taxon>
        <taxon>Gunneridae</taxon>
        <taxon>Pentapetalae</taxon>
        <taxon>rosids</taxon>
        <taxon>fabids</taxon>
        <taxon>Rosales</taxon>
        <taxon>Rosaceae</taxon>
        <taxon>Amygdaloideae</taxon>
        <taxon>Amygdaleae</taxon>
        <taxon>Prunus</taxon>
    </lineage>
</organism>
<proteinExistence type="predicted"/>
<protein>
    <recommendedName>
        <fullName evidence="1">DUF1990 domain-containing protein</fullName>
    </recommendedName>
</protein>
<feature type="domain" description="DUF1990" evidence="1">
    <location>
        <begin position="99"/>
        <end position="232"/>
    </location>
</feature>
<dbReference type="AlphaFoldDB" id="A0A4Y1RW26"/>
<evidence type="ECO:0000259" key="1">
    <source>
        <dbReference type="Pfam" id="PF09348"/>
    </source>
</evidence>
<evidence type="ECO:0000313" key="2">
    <source>
        <dbReference type="EMBL" id="BBH08078.1"/>
    </source>
</evidence>